<evidence type="ECO:0000256" key="3">
    <source>
        <dbReference type="ARBA" id="ARBA00022448"/>
    </source>
</evidence>
<gene>
    <name evidence="9" type="primary">opuE</name>
    <name evidence="9" type="ORF">SPACI_047890</name>
</gene>
<feature type="transmembrane region" description="Helical" evidence="8">
    <location>
        <begin position="410"/>
        <end position="427"/>
    </location>
</feature>
<feature type="transmembrane region" description="Helical" evidence="8">
    <location>
        <begin position="223"/>
        <end position="243"/>
    </location>
</feature>
<feature type="transmembrane region" description="Helical" evidence="8">
    <location>
        <begin position="116"/>
        <end position="137"/>
    </location>
</feature>
<dbReference type="CDD" id="cd10322">
    <property type="entry name" value="SLC5sbd"/>
    <property type="match status" value="1"/>
</dbReference>
<comment type="subcellular location">
    <subcellularLocation>
        <location evidence="1">Membrane</location>
        <topology evidence="1">Multi-pass membrane protein</topology>
    </subcellularLocation>
</comment>
<feature type="transmembrane region" description="Helical" evidence="8">
    <location>
        <begin position="353"/>
        <end position="375"/>
    </location>
</feature>
<keyword evidence="6 8" id="KW-0472">Membrane</keyword>
<dbReference type="InterPro" id="IPR001734">
    <property type="entry name" value="Na/solute_symporter"/>
</dbReference>
<evidence type="ECO:0000313" key="10">
    <source>
        <dbReference type="Proteomes" id="UP000216052"/>
    </source>
</evidence>
<evidence type="ECO:0000256" key="4">
    <source>
        <dbReference type="ARBA" id="ARBA00022692"/>
    </source>
</evidence>
<evidence type="ECO:0000256" key="1">
    <source>
        <dbReference type="ARBA" id="ARBA00004141"/>
    </source>
</evidence>
<comment type="similarity">
    <text evidence="2 7">Belongs to the sodium:solute symporter (SSF) (TC 2.A.21) family.</text>
</comment>
<keyword evidence="10" id="KW-1185">Reference proteome</keyword>
<sequence>MHIPFIIVCLYIGLLFLISYYAKRRSAGNATNYVLAGRQLTTPLITVSIVGLAVGGASTIGVAEQAYKVGLSAGWYTTAWGLGAIAMGLLVAKKYRELNITTIPELLGRYYDKKGMIAGITCQIIIQLVIMSLQYIAGGSILCALMPEVFTLTTGMLTSAVVFIGITSIGGMWSASLSNLLNVSLKYIGIILATIVGVTHAGGLASIKAQLPANIPYMDFFDGVGIVGIISWIVVLVTVNLSLQSIIQISLGAKDVRTAQRGFIIGGLMMLPIGFVSALMGVMAKSMFPDVSPALALPMTIMSLDPVLAGITLAALWAADVSTACNLLLSSATLFSQDIYKKFINPTVSEKNFLIVTKGAVILLGILTLTLAMTISGIINTLMIGLSLTAAFSVIVLFTLFAPGFCRRNSAFYTILTGVIVLILWQTTPAVRVVPHVIYLEWLACLGTFLLTYLLDREPIASGECA</sequence>
<feature type="transmembrane region" description="Helical" evidence="8">
    <location>
        <begin position="5"/>
        <end position="22"/>
    </location>
</feature>
<evidence type="ECO:0000313" key="9">
    <source>
        <dbReference type="EMBL" id="XFO74678.1"/>
    </source>
</evidence>
<accession>A0ABZ3J8M0</accession>
<feature type="transmembrane region" description="Helical" evidence="8">
    <location>
        <begin position="43"/>
        <end position="63"/>
    </location>
</feature>
<protein>
    <submittedName>
        <fullName evidence="9">Osmoregulated proline transporter OpuE</fullName>
    </submittedName>
</protein>
<dbReference type="Gene3D" id="1.20.1730.10">
    <property type="entry name" value="Sodium/glucose cotransporter"/>
    <property type="match status" value="1"/>
</dbReference>
<proteinExistence type="inferred from homology"/>
<dbReference type="RefSeq" id="WP_093793326.1">
    <property type="nucleotide sequence ID" value="NZ_CP155571.1"/>
</dbReference>
<dbReference type="InterPro" id="IPR038377">
    <property type="entry name" value="Na/Glc_symporter_sf"/>
</dbReference>
<evidence type="ECO:0000256" key="8">
    <source>
        <dbReference type="SAM" id="Phobius"/>
    </source>
</evidence>
<keyword evidence="5 8" id="KW-1133">Transmembrane helix</keyword>
<evidence type="ECO:0000256" key="6">
    <source>
        <dbReference type="ARBA" id="ARBA00023136"/>
    </source>
</evidence>
<dbReference type="PANTHER" id="PTHR48086:SF7">
    <property type="entry name" value="SODIUM-SOLUTE SYMPORTER-RELATED"/>
    <property type="match status" value="1"/>
</dbReference>
<dbReference type="Proteomes" id="UP000216052">
    <property type="component" value="Chromosome"/>
</dbReference>
<keyword evidence="3" id="KW-0813">Transport</keyword>
<dbReference type="PROSITE" id="PS50283">
    <property type="entry name" value="NA_SOLUT_SYMP_3"/>
    <property type="match status" value="1"/>
</dbReference>
<keyword evidence="4 8" id="KW-0812">Transmembrane</keyword>
<evidence type="ECO:0000256" key="5">
    <source>
        <dbReference type="ARBA" id="ARBA00022989"/>
    </source>
</evidence>
<name>A0ABZ3J8M0_SPOA4</name>
<evidence type="ECO:0000256" key="2">
    <source>
        <dbReference type="ARBA" id="ARBA00006434"/>
    </source>
</evidence>
<feature type="transmembrane region" description="Helical" evidence="8">
    <location>
        <begin position="149"/>
        <end position="173"/>
    </location>
</feature>
<feature type="transmembrane region" description="Helical" evidence="8">
    <location>
        <begin position="433"/>
        <end position="455"/>
    </location>
</feature>
<dbReference type="InterPro" id="IPR050277">
    <property type="entry name" value="Sodium:Solute_Symporter"/>
</dbReference>
<feature type="transmembrane region" description="Helical" evidence="8">
    <location>
        <begin position="75"/>
        <end position="95"/>
    </location>
</feature>
<feature type="transmembrane region" description="Helical" evidence="8">
    <location>
        <begin position="263"/>
        <end position="288"/>
    </location>
</feature>
<feature type="transmembrane region" description="Helical" evidence="8">
    <location>
        <begin position="381"/>
        <end position="403"/>
    </location>
</feature>
<dbReference type="EMBL" id="CP155571">
    <property type="protein sequence ID" value="XFO74678.1"/>
    <property type="molecule type" value="Genomic_DNA"/>
</dbReference>
<reference evidence="9" key="1">
    <citation type="submission" date="2024-05" db="EMBL/GenBank/DDBJ databases">
        <title>Isolation and characterization of Sporomusa carbonis sp. nov., a carboxydotrophic hydrogenogen in the genus of Sporomusa isolated from a charcoal burning pile.</title>
        <authorList>
            <person name="Boeer T."/>
            <person name="Rosenbaum F."/>
            <person name="Eysell L."/>
            <person name="Mueller V."/>
            <person name="Daniel R."/>
            <person name="Poehlein A."/>
        </authorList>
    </citation>
    <scope>NUCLEOTIDE SEQUENCE [LARGE SCALE GENOMIC DNA]</scope>
    <source>
        <strain evidence="9">DSM 3132</strain>
    </source>
</reference>
<dbReference type="Pfam" id="PF00474">
    <property type="entry name" value="SSF"/>
    <property type="match status" value="1"/>
</dbReference>
<dbReference type="PANTHER" id="PTHR48086">
    <property type="entry name" value="SODIUM/PROLINE SYMPORTER-RELATED"/>
    <property type="match status" value="1"/>
</dbReference>
<evidence type="ECO:0000256" key="7">
    <source>
        <dbReference type="RuleBase" id="RU362091"/>
    </source>
</evidence>
<feature type="transmembrane region" description="Helical" evidence="8">
    <location>
        <begin position="185"/>
        <end position="203"/>
    </location>
</feature>
<organism evidence="9 10">
    <name type="scientific">Sporomusa acidovorans (strain ATCC 49682 / DSM 3132 / Mol)</name>
    <dbReference type="NCBI Taxonomy" id="1123286"/>
    <lineage>
        <taxon>Bacteria</taxon>
        <taxon>Bacillati</taxon>
        <taxon>Bacillota</taxon>
        <taxon>Negativicutes</taxon>
        <taxon>Selenomonadales</taxon>
        <taxon>Sporomusaceae</taxon>
        <taxon>Sporomusa</taxon>
    </lineage>
</organism>